<reference evidence="3 4" key="1">
    <citation type="submission" date="2015-06" db="EMBL/GenBank/DDBJ databases">
        <title>Talaromyces atroroseus IBT 11181 draft genome.</title>
        <authorList>
            <person name="Rasmussen K.B."/>
            <person name="Rasmussen S."/>
            <person name="Petersen B."/>
            <person name="Sicheritz-Ponten T."/>
            <person name="Mortensen U.H."/>
            <person name="Thrane U."/>
        </authorList>
    </citation>
    <scope>NUCLEOTIDE SEQUENCE [LARGE SCALE GENOMIC DNA]</scope>
    <source>
        <strain evidence="3 4">IBT 11181</strain>
    </source>
</reference>
<dbReference type="CDD" id="cd01846">
    <property type="entry name" value="fatty_acyltransferase_like"/>
    <property type="match status" value="1"/>
</dbReference>
<dbReference type="PANTHER" id="PTHR45648:SF85">
    <property type="entry name" value="A, PUTATIVE (AFU_ORTHOLOGUE AFUA_2G10760)-RELATED"/>
    <property type="match status" value="1"/>
</dbReference>
<accession>A0A225AWL0</accession>
<keyword evidence="2" id="KW-0732">Signal</keyword>
<dbReference type="Gene3D" id="3.40.50.1110">
    <property type="entry name" value="SGNH hydrolase"/>
    <property type="match status" value="1"/>
</dbReference>
<protein>
    <recommendedName>
        <fullName evidence="5">Lysophospholipase A</fullName>
    </recommendedName>
</protein>
<sequence length="376" mass="42713">MSHTKKCNWESHSGMTSFWKIIAILASITAQVSDGRPVINTSSGGFDWDVIKYLIAFGDSYTYVQGTNGYTDYSFIGSYLPGQFSITPSELWSDQIVQNFNGTAEGGPNWIEYLTGCGLSPGLTKPESCERQLWDFAFAGADVSEQLSYGTRAYILTVSTALHHEWTVPLVNQTQQFLTWIEPQFKKHDSLQQENALVAIWIGINDIGDTSTWTNVSFPSFYDEIISTVFTESAEPIYEAGYRNFLFINLPPLDRTPLNVVKSDPRPNKTMIEWWDETLQQKTQAFSARYDDTNTFLYDANKFLNRILDSPREYGINNTTGYCPGYTDPDEVSNPEKYGCIPIDEYFWFNTGHMTSHVHSFLGPDIGQFLRQQSKK</sequence>
<feature type="signal peptide" evidence="2">
    <location>
        <begin position="1"/>
        <end position="35"/>
    </location>
</feature>
<dbReference type="GO" id="GO:0016788">
    <property type="term" value="F:hydrolase activity, acting on ester bonds"/>
    <property type="evidence" value="ECO:0007669"/>
    <property type="project" value="InterPro"/>
</dbReference>
<dbReference type="GeneID" id="31002091"/>
<dbReference type="PANTHER" id="PTHR45648">
    <property type="entry name" value="GDSL LIPASE/ACYLHYDROLASE FAMILY PROTEIN (AFU_ORTHOLOGUE AFUA_4G14700)"/>
    <property type="match status" value="1"/>
</dbReference>
<comment type="caution">
    <text evidence="3">The sequence shown here is derived from an EMBL/GenBank/DDBJ whole genome shotgun (WGS) entry which is preliminary data.</text>
</comment>
<keyword evidence="1" id="KW-0378">Hydrolase</keyword>
<dbReference type="InterPro" id="IPR051058">
    <property type="entry name" value="GDSL_Est/Lipase"/>
</dbReference>
<dbReference type="OrthoDB" id="1600564at2759"/>
<keyword evidence="4" id="KW-1185">Reference proteome</keyword>
<evidence type="ECO:0000256" key="2">
    <source>
        <dbReference type="SAM" id="SignalP"/>
    </source>
</evidence>
<evidence type="ECO:0000256" key="1">
    <source>
        <dbReference type="ARBA" id="ARBA00022801"/>
    </source>
</evidence>
<evidence type="ECO:0008006" key="5">
    <source>
        <dbReference type="Google" id="ProtNLM"/>
    </source>
</evidence>
<dbReference type="AlphaFoldDB" id="A0A225AWL0"/>
<feature type="chain" id="PRO_5012375271" description="Lysophospholipase A" evidence="2">
    <location>
        <begin position="36"/>
        <end position="376"/>
    </location>
</feature>
<dbReference type="SUPFAM" id="SSF52266">
    <property type="entry name" value="SGNH hydrolase"/>
    <property type="match status" value="1"/>
</dbReference>
<evidence type="ECO:0000313" key="3">
    <source>
        <dbReference type="EMBL" id="OKL61708.1"/>
    </source>
</evidence>
<dbReference type="RefSeq" id="XP_020121829.1">
    <property type="nucleotide sequence ID" value="XM_020264367.1"/>
</dbReference>
<organism evidence="3 4">
    <name type="scientific">Talaromyces atroroseus</name>
    <dbReference type="NCBI Taxonomy" id="1441469"/>
    <lineage>
        <taxon>Eukaryota</taxon>
        <taxon>Fungi</taxon>
        <taxon>Dikarya</taxon>
        <taxon>Ascomycota</taxon>
        <taxon>Pezizomycotina</taxon>
        <taxon>Eurotiomycetes</taxon>
        <taxon>Eurotiomycetidae</taxon>
        <taxon>Eurotiales</taxon>
        <taxon>Trichocomaceae</taxon>
        <taxon>Talaromyces</taxon>
        <taxon>Talaromyces sect. Trachyspermi</taxon>
    </lineage>
</organism>
<dbReference type="Pfam" id="PF00657">
    <property type="entry name" value="Lipase_GDSL"/>
    <property type="match status" value="1"/>
</dbReference>
<dbReference type="InterPro" id="IPR036514">
    <property type="entry name" value="SGNH_hydro_sf"/>
</dbReference>
<dbReference type="STRING" id="1441469.A0A225AWL0"/>
<dbReference type="InterPro" id="IPR001087">
    <property type="entry name" value="GDSL"/>
</dbReference>
<gene>
    <name evidence="3" type="ORF">UA08_02336</name>
</gene>
<dbReference type="Proteomes" id="UP000214365">
    <property type="component" value="Unassembled WGS sequence"/>
</dbReference>
<proteinExistence type="predicted"/>
<name>A0A225AWL0_TALAT</name>
<evidence type="ECO:0000313" key="4">
    <source>
        <dbReference type="Proteomes" id="UP000214365"/>
    </source>
</evidence>
<dbReference type="EMBL" id="LFMY01000003">
    <property type="protein sequence ID" value="OKL61708.1"/>
    <property type="molecule type" value="Genomic_DNA"/>
</dbReference>